<organism evidence="1 2">
    <name type="scientific">Caerostris extrusa</name>
    <name type="common">Bark spider</name>
    <name type="synonym">Caerostris bankana</name>
    <dbReference type="NCBI Taxonomy" id="172846"/>
    <lineage>
        <taxon>Eukaryota</taxon>
        <taxon>Metazoa</taxon>
        <taxon>Ecdysozoa</taxon>
        <taxon>Arthropoda</taxon>
        <taxon>Chelicerata</taxon>
        <taxon>Arachnida</taxon>
        <taxon>Araneae</taxon>
        <taxon>Araneomorphae</taxon>
        <taxon>Entelegynae</taxon>
        <taxon>Araneoidea</taxon>
        <taxon>Araneidae</taxon>
        <taxon>Caerostris</taxon>
    </lineage>
</organism>
<feature type="non-terminal residue" evidence="1">
    <location>
        <position position="129"/>
    </location>
</feature>
<name>A0AAV4MKJ7_CAEEX</name>
<gene>
    <name evidence="1" type="ORF">CEXT_239971</name>
</gene>
<evidence type="ECO:0000313" key="2">
    <source>
        <dbReference type="Proteomes" id="UP001054945"/>
    </source>
</evidence>
<protein>
    <submittedName>
        <fullName evidence="1">Uncharacterized protein</fullName>
    </submittedName>
</protein>
<dbReference type="AlphaFoldDB" id="A0AAV4MKJ7"/>
<dbReference type="EMBL" id="BPLR01019851">
    <property type="protein sequence ID" value="GIX72484.1"/>
    <property type="molecule type" value="Genomic_DNA"/>
</dbReference>
<dbReference type="Proteomes" id="UP001054945">
    <property type="component" value="Unassembled WGS sequence"/>
</dbReference>
<keyword evidence="2" id="KW-1185">Reference proteome</keyword>
<reference evidence="1 2" key="1">
    <citation type="submission" date="2021-06" db="EMBL/GenBank/DDBJ databases">
        <title>Caerostris extrusa draft genome.</title>
        <authorList>
            <person name="Kono N."/>
            <person name="Arakawa K."/>
        </authorList>
    </citation>
    <scope>NUCLEOTIDE SEQUENCE [LARGE SCALE GENOMIC DNA]</scope>
</reference>
<sequence length="129" mass="14539">MDFLCYWCCQILFHHNIRVCDVEHDRDSAGIVHLVMTPIMTYALTLEHQNPQTIGFCFQTYFSITPLTPKDTCFASRALFCGAKLSNPVPSKRYQPKIAIDLRGFANLCTLGPRACGNISHTPLKCNDV</sequence>
<evidence type="ECO:0000313" key="1">
    <source>
        <dbReference type="EMBL" id="GIX72484.1"/>
    </source>
</evidence>
<accession>A0AAV4MKJ7</accession>
<proteinExistence type="predicted"/>
<comment type="caution">
    <text evidence="1">The sequence shown here is derived from an EMBL/GenBank/DDBJ whole genome shotgun (WGS) entry which is preliminary data.</text>
</comment>